<dbReference type="RefSeq" id="WP_093988495.1">
    <property type="nucleotide sequence ID" value="NZ_FYDD01000003.1"/>
</dbReference>
<evidence type="ECO:0000256" key="1">
    <source>
        <dbReference type="ARBA" id="ARBA00002486"/>
    </source>
</evidence>
<dbReference type="GO" id="GO:0042732">
    <property type="term" value="P:D-xylose metabolic process"/>
    <property type="evidence" value="ECO:0007669"/>
    <property type="project" value="UniProtKB-KW"/>
</dbReference>
<dbReference type="Pfam" id="PF00480">
    <property type="entry name" value="ROK"/>
    <property type="match status" value="1"/>
</dbReference>
<dbReference type="EMBL" id="JACRTL010000001">
    <property type="protein sequence ID" value="MBC8610078.1"/>
    <property type="molecule type" value="Genomic_DNA"/>
</dbReference>
<dbReference type="Pfam" id="PF13412">
    <property type="entry name" value="HTH_24"/>
    <property type="match status" value="1"/>
</dbReference>
<dbReference type="PANTHER" id="PTHR18964">
    <property type="entry name" value="ROK (REPRESSOR, ORF, KINASE) FAMILY"/>
    <property type="match status" value="1"/>
</dbReference>
<sequence>MIVGEEGKTVPQVTVNNLEVRRANRNRIYQYISRKEQVSKQEIAHALHMSLPTVTQNLKDLMEQELVEEAGMLESTGGRKAAAYSCRFRARAAIGVDLTKNHISAVVVDLKGTVLSHKRIRCAFSKTEAYFHRLGQLVEQVIGCAGVSSSQILGVGIAVPAIVSQDHQTMSYSPALGETSCRLSDFEQALPYPCFLYNDANAAGFAETWNHSQIGNVAYLSLNFTVGGAILIDGKVYGGDDRRSAEFGHMTIVPEGELCYCGQRGCADAYLSAQRLAECADGSVALFFDKLKAGDEHCREVWDQYVKALVLTVNNLRMIFDCSVILGGYVGSYAEDFLAEVVEAAAQKNTFERDGGYLRACSYRLEATAVGAGLQFVERFIKQI</sequence>
<dbReference type="OrthoDB" id="9796533at2"/>
<keyword evidence="3" id="KW-0119">Carbohydrate metabolism</keyword>
<protein>
    <submittedName>
        <fullName evidence="4">ROK family transcriptional regulator</fullName>
    </submittedName>
</protein>
<evidence type="ECO:0000313" key="5">
    <source>
        <dbReference type="Proteomes" id="UP000632659"/>
    </source>
</evidence>
<dbReference type="InterPro" id="IPR043129">
    <property type="entry name" value="ATPase_NBD"/>
</dbReference>
<dbReference type="Proteomes" id="UP000632659">
    <property type="component" value="Unassembled WGS sequence"/>
</dbReference>
<evidence type="ECO:0000256" key="2">
    <source>
        <dbReference type="ARBA" id="ARBA00006479"/>
    </source>
</evidence>
<name>A0A8J6TTS4_9FIRM</name>
<dbReference type="InterPro" id="IPR000600">
    <property type="entry name" value="ROK"/>
</dbReference>
<reference evidence="4" key="1">
    <citation type="submission" date="2020-08" db="EMBL/GenBank/DDBJ databases">
        <title>Genome public.</title>
        <authorList>
            <person name="Liu C."/>
            <person name="Sun Q."/>
        </authorList>
    </citation>
    <scope>NUCLEOTIDE SEQUENCE</scope>
    <source>
        <strain evidence="4">NSJ-15</strain>
    </source>
</reference>
<gene>
    <name evidence="4" type="ORF">H8702_02935</name>
</gene>
<dbReference type="InterPro" id="IPR036390">
    <property type="entry name" value="WH_DNA-bd_sf"/>
</dbReference>
<comment type="similarity">
    <text evidence="2">Belongs to the ROK (NagC/XylR) family.</text>
</comment>
<comment type="caution">
    <text evidence="4">The sequence shown here is derived from an EMBL/GenBank/DDBJ whole genome shotgun (WGS) entry which is preliminary data.</text>
</comment>
<comment type="function">
    <text evidence="1">Transcriptional repressor of xylose-utilizing enzymes.</text>
</comment>
<evidence type="ECO:0000313" key="4">
    <source>
        <dbReference type="EMBL" id="MBC8610078.1"/>
    </source>
</evidence>
<dbReference type="InterPro" id="IPR011991">
    <property type="entry name" value="ArsR-like_HTH"/>
</dbReference>
<evidence type="ECO:0000256" key="3">
    <source>
        <dbReference type="ARBA" id="ARBA00022629"/>
    </source>
</evidence>
<dbReference type="CDD" id="cd00090">
    <property type="entry name" value="HTH_ARSR"/>
    <property type="match status" value="1"/>
</dbReference>
<dbReference type="SUPFAM" id="SSF46785">
    <property type="entry name" value="Winged helix' DNA-binding domain"/>
    <property type="match status" value="1"/>
</dbReference>
<accession>A0A8J6TTS4</accession>
<organism evidence="4 5">
    <name type="scientific">Massiliimalia timonensis</name>
    <dbReference type="NCBI Taxonomy" id="1987501"/>
    <lineage>
        <taxon>Bacteria</taxon>
        <taxon>Bacillati</taxon>
        <taxon>Bacillota</taxon>
        <taxon>Clostridia</taxon>
        <taxon>Eubacteriales</taxon>
        <taxon>Oscillospiraceae</taxon>
        <taxon>Massiliimalia</taxon>
    </lineage>
</organism>
<proteinExistence type="inferred from homology"/>
<keyword evidence="3" id="KW-0859">Xylose metabolism</keyword>
<dbReference type="AlphaFoldDB" id="A0A8J6TTS4"/>
<dbReference type="Gene3D" id="3.30.420.40">
    <property type="match status" value="2"/>
</dbReference>
<dbReference type="PANTHER" id="PTHR18964:SF149">
    <property type="entry name" value="BIFUNCTIONAL UDP-N-ACETYLGLUCOSAMINE 2-EPIMERASE_N-ACETYLMANNOSAMINE KINASE"/>
    <property type="match status" value="1"/>
</dbReference>
<dbReference type="SUPFAM" id="SSF53067">
    <property type="entry name" value="Actin-like ATPase domain"/>
    <property type="match status" value="1"/>
</dbReference>
<dbReference type="InterPro" id="IPR036388">
    <property type="entry name" value="WH-like_DNA-bd_sf"/>
</dbReference>
<dbReference type="Gene3D" id="1.10.10.10">
    <property type="entry name" value="Winged helix-like DNA-binding domain superfamily/Winged helix DNA-binding domain"/>
    <property type="match status" value="1"/>
</dbReference>
<keyword evidence="5" id="KW-1185">Reference proteome</keyword>